<proteinExistence type="predicted"/>
<protein>
    <submittedName>
        <fullName evidence="1">Uncharacterized protein</fullName>
    </submittedName>
</protein>
<comment type="caution">
    <text evidence="1">The sequence shown here is derived from an EMBL/GenBank/DDBJ whole genome shotgun (WGS) entry which is preliminary data.</text>
</comment>
<evidence type="ECO:0000313" key="1">
    <source>
        <dbReference type="EMBL" id="EKE26628.1"/>
    </source>
</evidence>
<dbReference type="AlphaFoldDB" id="K2FUN4"/>
<reference evidence="1" key="1">
    <citation type="journal article" date="2012" name="Science">
        <title>Fermentation, hydrogen, and sulfur metabolism in multiple uncultivated bacterial phyla.</title>
        <authorList>
            <person name="Wrighton K.C."/>
            <person name="Thomas B.C."/>
            <person name="Sharon I."/>
            <person name="Miller C.S."/>
            <person name="Castelle C.J."/>
            <person name="VerBerkmoes N.C."/>
            <person name="Wilkins M.J."/>
            <person name="Hettich R.L."/>
            <person name="Lipton M.S."/>
            <person name="Williams K.H."/>
            <person name="Long P.E."/>
            <person name="Banfield J.F."/>
        </authorList>
    </citation>
    <scope>NUCLEOTIDE SEQUENCE [LARGE SCALE GENOMIC DNA]</scope>
</reference>
<feature type="non-terminal residue" evidence="1">
    <location>
        <position position="385"/>
    </location>
</feature>
<gene>
    <name evidence="1" type="ORF">ACD_4C00223G0004</name>
</gene>
<sequence>MEKNIENKTCRHCQNIFDITDLDLEFYDKISPVFNSIKYPIPSPTLCPECRQIRRMSFRNERSIYKRKCDKTWKDTISIYNPDSEYSVYEIGEWYSDKWSPLGYWMDFDFSKSFFEQFNSLMKIVPRMSLSVLENENSPFVNQTWHVKNSYLAFNCWFWENIFYSGISYNSNNIIDCYSVNWLENCFFCVDCQKSFLLFNSQNCSNCSDSKFLLNCVNCKNCFGCINLYNKEFYIFNKQYSKEQYFEKIKTLNKDTIEKSLQELFLKNPYKNLYLTNCENVIWDYIVDSKNCNHCFDVFSSSDSKYLFNIDSSVNNSMDINYGADWELMYDATSIAGYNLLFCHLVLGSNIFYSNLCINTSNLFWCVGLHNNESYCILNKQYTKE</sequence>
<organism evidence="1">
    <name type="scientific">uncultured bacterium</name>
    <name type="common">gcode 4</name>
    <dbReference type="NCBI Taxonomy" id="1234023"/>
    <lineage>
        <taxon>Bacteria</taxon>
        <taxon>environmental samples</taxon>
    </lineage>
</organism>
<name>K2FUN4_9BACT</name>
<accession>K2FUN4</accession>
<dbReference type="EMBL" id="AMFJ01000739">
    <property type="protein sequence ID" value="EKE26628.1"/>
    <property type="molecule type" value="Genomic_DNA"/>
</dbReference>